<sequence>MITSCMTTMPKPVIILIETQMARNIGTTARAMLNFGLTRLRLVRPLADPLSKDARALAAGADEVLEQAEIFEKTEDALSDLHYTYATTARPRDMVGVHMTPRQAAEVMLQHTIENTHVGVLFGPERAGLNNEDVALCTGTISVPLNPHFSSLNLAQAVLLVAYETYQAAQTLSPLHLKQGESELATKGELIDFFDHLESELDQAGYFRTAHKRPKMVRSIHTMFSRIPFTAQEVRTLRGIISDLVKPKRIVSRQSKRQE</sequence>
<dbReference type="Proteomes" id="UP000036771">
    <property type="component" value="Unassembled WGS sequence"/>
</dbReference>
<keyword evidence="8" id="KW-1185">Reference proteome</keyword>
<dbReference type="Gene3D" id="3.40.1280.10">
    <property type="match status" value="1"/>
</dbReference>
<gene>
    <name evidence="5 7" type="primary">trmJ</name>
    <name evidence="7" type="ORF">Cva_01368</name>
</gene>
<dbReference type="GO" id="GO:0003723">
    <property type="term" value="F:RNA binding"/>
    <property type="evidence" value="ECO:0007669"/>
    <property type="project" value="InterPro"/>
</dbReference>
<keyword evidence="3 7" id="KW-0808">Transferase</keyword>
<comment type="catalytic activity">
    <reaction evidence="5">
        <text>cytidine(32) in tRNA + S-adenosyl-L-methionine = 2'-O-methylcytidine(32) in tRNA + S-adenosyl-L-homocysteine + H(+)</text>
        <dbReference type="Rhea" id="RHEA:42932"/>
        <dbReference type="Rhea" id="RHEA-COMP:10288"/>
        <dbReference type="Rhea" id="RHEA-COMP:10289"/>
        <dbReference type="ChEBI" id="CHEBI:15378"/>
        <dbReference type="ChEBI" id="CHEBI:57856"/>
        <dbReference type="ChEBI" id="CHEBI:59789"/>
        <dbReference type="ChEBI" id="CHEBI:74495"/>
        <dbReference type="ChEBI" id="CHEBI:82748"/>
        <dbReference type="EC" id="2.1.1.200"/>
    </reaction>
</comment>
<dbReference type="InterPro" id="IPR004384">
    <property type="entry name" value="RNA_MeTrfase_TrmJ/LasT"/>
</dbReference>
<dbReference type="GO" id="GO:0106339">
    <property type="term" value="F:tRNA (cytidine(32)-2'-O)-methyltransferase activity"/>
    <property type="evidence" value="ECO:0007669"/>
    <property type="project" value="RHEA"/>
</dbReference>
<dbReference type="PANTHER" id="PTHR42786:SF7">
    <property type="entry name" value="TRNA_RRNA METHYLTRANSFERASE SPOU TYPE DOMAIN-CONTAINING PROTEIN"/>
    <property type="match status" value="1"/>
</dbReference>
<dbReference type="SUPFAM" id="SSF75217">
    <property type="entry name" value="alpha/beta knot"/>
    <property type="match status" value="1"/>
</dbReference>
<evidence type="ECO:0000313" key="7">
    <source>
        <dbReference type="EMBL" id="GAO98703.1"/>
    </source>
</evidence>
<evidence type="ECO:0000256" key="2">
    <source>
        <dbReference type="ARBA" id="ARBA00022603"/>
    </source>
</evidence>
<dbReference type="Gene3D" id="1.10.8.590">
    <property type="match status" value="1"/>
</dbReference>
<evidence type="ECO:0000256" key="4">
    <source>
        <dbReference type="ARBA" id="ARBA00022691"/>
    </source>
</evidence>
<keyword evidence="2 5" id="KW-0489">Methyltransferase</keyword>
<evidence type="ECO:0000256" key="3">
    <source>
        <dbReference type="ARBA" id="ARBA00022679"/>
    </source>
</evidence>
<dbReference type="PANTHER" id="PTHR42786">
    <property type="entry name" value="TRNA/RRNA METHYLTRANSFERASE"/>
    <property type="match status" value="1"/>
</dbReference>
<reference evidence="7 8" key="1">
    <citation type="submission" date="2015-03" db="EMBL/GenBank/DDBJ databases">
        <title>Caedibacter varicaedens, whole genome shotgun sequence.</title>
        <authorList>
            <person name="Suzuki H."/>
            <person name="Dapper A.L."/>
            <person name="Gibson A.K."/>
            <person name="Jackson C."/>
            <person name="Lee H."/>
            <person name="Pejaver V.R."/>
            <person name="Doak T."/>
            <person name="Lynch M."/>
        </authorList>
    </citation>
    <scope>NUCLEOTIDE SEQUENCE [LARGE SCALE GENOMIC DNA]</scope>
</reference>
<comment type="subunit">
    <text evidence="5">Homodimer.</text>
</comment>
<dbReference type="InterPro" id="IPR029028">
    <property type="entry name" value="Alpha/beta_knot_MTases"/>
</dbReference>
<dbReference type="STRING" id="1629334.Cva_01368"/>
<dbReference type="CDD" id="cd18093">
    <property type="entry name" value="SpoU-like_TrmJ"/>
    <property type="match status" value="1"/>
</dbReference>
<comment type="catalytic activity">
    <reaction evidence="5">
        <text>uridine(32) in tRNA + S-adenosyl-L-methionine = 2'-O-methyluridine(32) in tRNA + S-adenosyl-L-homocysteine + H(+)</text>
        <dbReference type="Rhea" id="RHEA:42936"/>
        <dbReference type="Rhea" id="RHEA-COMP:10107"/>
        <dbReference type="Rhea" id="RHEA-COMP:10290"/>
        <dbReference type="ChEBI" id="CHEBI:15378"/>
        <dbReference type="ChEBI" id="CHEBI:57856"/>
        <dbReference type="ChEBI" id="CHEBI:59789"/>
        <dbReference type="ChEBI" id="CHEBI:65315"/>
        <dbReference type="ChEBI" id="CHEBI:74478"/>
        <dbReference type="EC" id="2.1.1.200"/>
    </reaction>
</comment>
<dbReference type="PIRSF" id="PIRSF004808">
    <property type="entry name" value="LasT"/>
    <property type="match status" value="1"/>
</dbReference>
<dbReference type="EMBL" id="BBVC01000080">
    <property type="protein sequence ID" value="GAO98703.1"/>
    <property type="molecule type" value="Genomic_DNA"/>
</dbReference>
<dbReference type="GO" id="GO:0160206">
    <property type="term" value="F:tRNA (cytidine(32)/uridine(32)-2'-O)-methyltransferase activity"/>
    <property type="evidence" value="ECO:0007669"/>
    <property type="project" value="UniProtKB-EC"/>
</dbReference>
<dbReference type="GO" id="GO:0002128">
    <property type="term" value="P:tRNA nucleoside ribose methylation"/>
    <property type="evidence" value="ECO:0007669"/>
    <property type="project" value="TreeGrafter"/>
</dbReference>
<dbReference type="EC" id="2.1.1.200" evidence="5"/>
<keyword evidence="5" id="KW-0819">tRNA processing</keyword>
<protein>
    <recommendedName>
        <fullName evidence="5">tRNA (cytidine/uridine-2'-O-)-methyltransferase TrmJ</fullName>
        <ecNumber evidence="5">2.1.1.200</ecNumber>
    </recommendedName>
    <alternativeName>
        <fullName evidence="5">tRNA (cytidine(32)/uridine(32)-2'-O)-methyltransferase</fullName>
    </alternativeName>
    <alternativeName>
        <fullName evidence="5">tRNA Cm32/Um32 methyltransferase</fullName>
    </alternativeName>
</protein>
<keyword evidence="4 5" id="KW-0949">S-adenosyl-L-methionine</keyword>
<evidence type="ECO:0000256" key="5">
    <source>
        <dbReference type="RuleBase" id="RU362024"/>
    </source>
</evidence>
<organism evidence="7 8">
    <name type="scientific">Caedimonas varicaedens</name>
    <dbReference type="NCBI Taxonomy" id="1629334"/>
    <lineage>
        <taxon>Bacteria</taxon>
        <taxon>Pseudomonadati</taxon>
        <taxon>Pseudomonadota</taxon>
        <taxon>Alphaproteobacteria</taxon>
        <taxon>Holosporales</taxon>
        <taxon>Caedimonadaceae</taxon>
        <taxon>Caedimonas</taxon>
    </lineage>
</organism>
<dbReference type="NCBIfam" id="TIGR00050">
    <property type="entry name" value="rRNA_methyl_1"/>
    <property type="match status" value="1"/>
</dbReference>
<dbReference type="GO" id="GO:0005829">
    <property type="term" value="C:cytosol"/>
    <property type="evidence" value="ECO:0007669"/>
    <property type="project" value="TreeGrafter"/>
</dbReference>
<name>A0A0K8MEN6_9PROT</name>
<dbReference type="InterPro" id="IPR001537">
    <property type="entry name" value="SpoU_MeTrfase"/>
</dbReference>
<feature type="domain" description="tRNA/rRNA methyltransferase SpoU type" evidence="6">
    <location>
        <begin position="13"/>
        <end position="163"/>
    </location>
</feature>
<evidence type="ECO:0000256" key="1">
    <source>
        <dbReference type="ARBA" id="ARBA00007228"/>
    </source>
</evidence>
<comment type="subcellular location">
    <subcellularLocation>
        <location evidence="5">Cytoplasm</location>
    </subcellularLocation>
</comment>
<evidence type="ECO:0000259" key="6">
    <source>
        <dbReference type="Pfam" id="PF00588"/>
    </source>
</evidence>
<comment type="caution">
    <text evidence="7">The sequence shown here is derived from an EMBL/GenBank/DDBJ whole genome shotgun (WGS) entry which is preliminary data.</text>
</comment>
<dbReference type="Pfam" id="PF00588">
    <property type="entry name" value="SpoU_methylase"/>
    <property type="match status" value="1"/>
</dbReference>
<keyword evidence="5" id="KW-0963">Cytoplasm</keyword>
<evidence type="ECO:0000313" key="8">
    <source>
        <dbReference type="Proteomes" id="UP000036771"/>
    </source>
</evidence>
<accession>A0A0K8MEN6</accession>
<comment type="similarity">
    <text evidence="1">Belongs to the class IV-like SAM-binding methyltransferase superfamily. RNA methyltransferase TrmH family.</text>
</comment>
<comment type="function">
    <text evidence="5">Catalyzes the formation of 2'O-methylated cytidine (Cm32) or 2'O-methylated uridine (Um32) at position 32 in tRNA.</text>
</comment>
<dbReference type="AlphaFoldDB" id="A0A0K8MEN6"/>
<proteinExistence type="inferred from homology"/>
<dbReference type="InterPro" id="IPR029026">
    <property type="entry name" value="tRNA_m1G_MTases_N"/>
</dbReference>